<dbReference type="AlphaFoldDB" id="A0A1H4V8X2"/>
<evidence type="ECO:0000256" key="1">
    <source>
        <dbReference type="SAM" id="SignalP"/>
    </source>
</evidence>
<accession>A0A1H4V8X2</accession>
<feature type="signal peptide" evidence="1">
    <location>
        <begin position="1"/>
        <end position="39"/>
    </location>
</feature>
<keyword evidence="1" id="KW-0732">Signal</keyword>
<proteinExistence type="predicted"/>
<feature type="chain" id="PRO_5011633644" evidence="1">
    <location>
        <begin position="40"/>
        <end position="191"/>
    </location>
</feature>
<gene>
    <name evidence="2" type="ORF">SAMN04490356_5465</name>
</gene>
<sequence length="191" mass="19522">MKETKTTMAVTSTRIRLGALLGGAVLATTGVLTAQSAVAAPSAPVAADAPSAAAVTKLSHSDAANRLRGAGISWTSSGGCSDRNNPTCTSFEQINLTTVQGAITLKGATGCALTITGGTETGHASGTYSHWNGYKLDFSPTSCLSNYITGTFTNIGPRPGDGAQQYKSGSGNVYARESNHWDVTYYNCGGC</sequence>
<reference evidence="3" key="1">
    <citation type="submission" date="2016-10" db="EMBL/GenBank/DDBJ databases">
        <authorList>
            <person name="Varghese N."/>
            <person name="Submissions S."/>
        </authorList>
    </citation>
    <scope>NUCLEOTIDE SEQUENCE [LARGE SCALE GENOMIC DNA]</scope>
    <source>
        <strain evidence="3">DSM 40318</strain>
    </source>
</reference>
<evidence type="ECO:0000313" key="3">
    <source>
        <dbReference type="Proteomes" id="UP000198609"/>
    </source>
</evidence>
<protein>
    <submittedName>
        <fullName evidence="2">Uncharacterized protein</fullName>
    </submittedName>
</protein>
<organism evidence="2 3">
    <name type="scientific">Streptomyces melanosporofaciens</name>
    <dbReference type="NCBI Taxonomy" id="67327"/>
    <lineage>
        <taxon>Bacteria</taxon>
        <taxon>Bacillati</taxon>
        <taxon>Actinomycetota</taxon>
        <taxon>Actinomycetes</taxon>
        <taxon>Kitasatosporales</taxon>
        <taxon>Streptomycetaceae</taxon>
        <taxon>Streptomyces</taxon>
        <taxon>Streptomyces violaceusniger group</taxon>
    </lineage>
</organism>
<dbReference type="EMBL" id="FNST01000002">
    <property type="protein sequence ID" value="SEC77320.1"/>
    <property type="molecule type" value="Genomic_DNA"/>
</dbReference>
<dbReference type="Proteomes" id="UP000198609">
    <property type="component" value="Unassembled WGS sequence"/>
</dbReference>
<keyword evidence="3" id="KW-1185">Reference proteome</keyword>
<name>A0A1H4V8X2_STRMJ</name>
<evidence type="ECO:0000313" key="2">
    <source>
        <dbReference type="EMBL" id="SEC77320.1"/>
    </source>
</evidence>